<evidence type="ECO:0000256" key="1">
    <source>
        <dbReference type="SAM" id="MobiDB-lite"/>
    </source>
</evidence>
<feature type="compositionally biased region" description="Low complexity" evidence="1">
    <location>
        <begin position="255"/>
        <end position="266"/>
    </location>
</feature>
<evidence type="ECO:0000313" key="2">
    <source>
        <dbReference type="EMBL" id="CAK0816047.1"/>
    </source>
</evidence>
<name>A0ABN9RBX0_9DINO</name>
<feature type="compositionally biased region" description="Polar residues" evidence="1">
    <location>
        <begin position="434"/>
        <end position="446"/>
    </location>
</feature>
<feature type="compositionally biased region" description="Basic residues" evidence="1">
    <location>
        <begin position="203"/>
        <end position="216"/>
    </location>
</feature>
<accession>A0ABN9RBX0</accession>
<feature type="compositionally biased region" description="Low complexity" evidence="1">
    <location>
        <begin position="273"/>
        <end position="282"/>
    </location>
</feature>
<reference evidence="2" key="1">
    <citation type="submission" date="2023-10" db="EMBL/GenBank/DDBJ databases">
        <authorList>
            <person name="Chen Y."/>
            <person name="Shah S."/>
            <person name="Dougan E. K."/>
            <person name="Thang M."/>
            <person name="Chan C."/>
        </authorList>
    </citation>
    <scope>NUCLEOTIDE SEQUENCE [LARGE SCALE GENOMIC DNA]</scope>
</reference>
<feature type="compositionally biased region" description="Low complexity" evidence="1">
    <location>
        <begin position="486"/>
        <end position="497"/>
    </location>
</feature>
<evidence type="ECO:0000313" key="3">
    <source>
        <dbReference type="Proteomes" id="UP001189429"/>
    </source>
</evidence>
<gene>
    <name evidence="2" type="ORF">PCOR1329_LOCUS19129</name>
</gene>
<proteinExistence type="predicted"/>
<feature type="compositionally biased region" description="Polar residues" evidence="1">
    <location>
        <begin position="515"/>
        <end position="524"/>
    </location>
</feature>
<sequence length="561" mass="58929">MLADWLADAAGALGSVLCGSVVKAWEGKRRAALAAAFTSSGALSPDAAAFRHELPAGGATTGVLATPPLPALADAASLDDTLFMPQAELQPNAPRRTVWRDGACIHPADHLLARAAWGLRCDGTGESNFGGHVDGLQTAWRAEVAVVVAASRAVGDPIDLGCDSKLTSFAPCAQVAAGVDAREGEHADLLRQAEGPRAERAGSLRHRSGRRRRWGSRRAAGSATRSAVITRRRELEHLEAAQRVLAATQQGCPGGVAARRPPAAAKLAHRAPRGAGSRGLRAAGRRPCLARAAAGAAAAALRRPRTDPGVAGRPRLRVATGGHARGQRPRPAMGCGPSSRAPGLGRRATRVRDLARDGRFSEVVAQRSDDSIHIRLDQYDLETDCVSSVSAVTSLRSRFYASRSSTAAIDEGSVVAALDESIANMSDLQDIDESSVTQPDSSQTLAPASPCPDARFPGRTAAPATFIDSREHPLAPVLHHGFSFKSTSRTSCPSPRSGDPGTSCYDPSVRDDVSCTASALSVSTAPPERRPPRFCHRSDDVLRRPKESDHRTRTAGSKKSL</sequence>
<feature type="region of interest" description="Disordered" evidence="1">
    <location>
        <begin position="297"/>
        <end position="348"/>
    </location>
</feature>
<comment type="caution">
    <text evidence="2">The sequence shown here is derived from an EMBL/GenBank/DDBJ whole genome shotgun (WGS) entry which is preliminary data.</text>
</comment>
<organism evidence="2 3">
    <name type="scientific">Prorocentrum cordatum</name>
    <dbReference type="NCBI Taxonomy" id="2364126"/>
    <lineage>
        <taxon>Eukaryota</taxon>
        <taxon>Sar</taxon>
        <taxon>Alveolata</taxon>
        <taxon>Dinophyceae</taxon>
        <taxon>Prorocentrales</taxon>
        <taxon>Prorocentraceae</taxon>
        <taxon>Prorocentrum</taxon>
    </lineage>
</organism>
<feature type="region of interest" description="Disordered" evidence="1">
    <location>
        <begin position="193"/>
        <end position="227"/>
    </location>
</feature>
<dbReference type="Proteomes" id="UP001189429">
    <property type="component" value="Unassembled WGS sequence"/>
</dbReference>
<feature type="region of interest" description="Disordered" evidence="1">
    <location>
        <begin position="430"/>
        <end position="460"/>
    </location>
</feature>
<feature type="compositionally biased region" description="Low complexity" evidence="1">
    <location>
        <begin position="217"/>
        <end position="227"/>
    </location>
</feature>
<feature type="compositionally biased region" description="Basic and acidic residues" evidence="1">
    <location>
        <begin position="527"/>
        <end position="552"/>
    </location>
</feature>
<feature type="region of interest" description="Disordered" evidence="1">
    <location>
        <begin position="484"/>
        <end position="561"/>
    </location>
</feature>
<dbReference type="EMBL" id="CAUYUJ010006080">
    <property type="protein sequence ID" value="CAK0816047.1"/>
    <property type="molecule type" value="Genomic_DNA"/>
</dbReference>
<protein>
    <submittedName>
        <fullName evidence="2">Uncharacterized protein</fullName>
    </submittedName>
</protein>
<feature type="region of interest" description="Disordered" evidence="1">
    <location>
        <begin position="252"/>
        <end position="282"/>
    </location>
</feature>
<feature type="compositionally biased region" description="Basic and acidic residues" evidence="1">
    <location>
        <begin position="193"/>
        <end position="202"/>
    </location>
</feature>
<keyword evidence="3" id="KW-1185">Reference proteome</keyword>